<evidence type="ECO:0000256" key="1">
    <source>
        <dbReference type="ARBA" id="ARBA00001946"/>
    </source>
</evidence>
<feature type="domain" description="DAGKc" evidence="11">
    <location>
        <begin position="1"/>
        <end position="139"/>
    </location>
</feature>
<comment type="caution">
    <text evidence="12">The sequence shown here is derived from an EMBL/GenBank/DDBJ whole genome shotgun (WGS) entry which is preliminary data.</text>
</comment>
<dbReference type="InterPro" id="IPR001206">
    <property type="entry name" value="Diacylglycerol_kinase_cat_dom"/>
</dbReference>
<evidence type="ECO:0000259" key="11">
    <source>
        <dbReference type="PROSITE" id="PS50146"/>
    </source>
</evidence>
<comment type="cofactor">
    <cofactor evidence="1">
        <name>Mg(2+)</name>
        <dbReference type="ChEBI" id="CHEBI:18420"/>
    </cofactor>
</comment>
<accession>A0ABS9H2Y8</accession>
<name>A0ABS9H2Y8_9BACL</name>
<evidence type="ECO:0000313" key="12">
    <source>
        <dbReference type="EMBL" id="MCF6138330.1"/>
    </source>
</evidence>
<dbReference type="Gene3D" id="3.40.50.10330">
    <property type="entry name" value="Probable inorganic polyphosphate/atp-NAD kinase, domain 1"/>
    <property type="match status" value="1"/>
</dbReference>
<keyword evidence="13" id="KW-1185">Reference proteome</keyword>
<dbReference type="PROSITE" id="PS50146">
    <property type="entry name" value="DAGK"/>
    <property type="match status" value="1"/>
</dbReference>
<dbReference type="InterPro" id="IPR017438">
    <property type="entry name" value="ATP-NAD_kinase_N"/>
</dbReference>
<keyword evidence="5" id="KW-0547">Nucleotide-binding</keyword>
<dbReference type="EMBL" id="JAKIJS010000001">
    <property type="protein sequence ID" value="MCF6138330.1"/>
    <property type="molecule type" value="Genomic_DNA"/>
</dbReference>
<dbReference type="SMART" id="SM00046">
    <property type="entry name" value="DAGKc"/>
    <property type="match status" value="1"/>
</dbReference>
<dbReference type="Gene3D" id="2.60.200.40">
    <property type="match status" value="1"/>
</dbReference>
<evidence type="ECO:0000256" key="7">
    <source>
        <dbReference type="ARBA" id="ARBA00022840"/>
    </source>
</evidence>
<dbReference type="Pfam" id="PF19279">
    <property type="entry name" value="YegS_C"/>
    <property type="match status" value="1"/>
</dbReference>
<dbReference type="SUPFAM" id="SSF111331">
    <property type="entry name" value="NAD kinase/diacylglycerol kinase-like"/>
    <property type="match status" value="1"/>
</dbReference>
<dbReference type="InterPro" id="IPR045540">
    <property type="entry name" value="YegS/DAGK_C"/>
</dbReference>
<keyword evidence="8" id="KW-0443">Lipid metabolism</keyword>
<dbReference type="InterPro" id="IPR016064">
    <property type="entry name" value="NAD/diacylglycerol_kinase_sf"/>
</dbReference>
<evidence type="ECO:0000256" key="10">
    <source>
        <dbReference type="ARBA" id="ARBA00023264"/>
    </source>
</evidence>
<keyword evidence="3" id="KW-0444">Lipid biosynthesis</keyword>
<keyword evidence="6 12" id="KW-0418">Kinase</keyword>
<dbReference type="InterPro" id="IPR005218">
    <property type="entry name" value="Diacylglycerol/lipid_kinase"/>
</dbReference>
<sequence length="311" mass="35222">MEKFLIFIINPKAGNDKGERVWKKVKKELMKRDIMYRSFFTQRPGHAKDLAQQMCHMHHENMKGIVSVGGDGTIHEVINGMGQYMNIPVGFISAGSGNDFARGFNLSRSPLHALNYILSSKFERSRSYDLGEFRLSARKHKPNYFSSSIGIGFDGEVAKQTNESKYKGLLNKVGLGSLSYIFTLLNLSFKYKPFTLQIRVDNKRYVFDDVWLIATTNIKYYGGGMKICPEARPNDGQFDICVVHNLSRKKLFFLFGTVFLGLHTKMKEVTLLKGRDIEVIPDKPVTMHADGEVIGTSPISIKVLPKQIKVI</sequence>
<evidence type="ECO:0000313" key="13">
    <source>
        <dbReference type="Proteomes" id="UP001649381"/>
    </source>
</evidence>
<keyword evidence="10" id="KW-1208">Phospholipid metabolism</keyword>
<keyword evidence="4" id="KW-0808">Transferase</keyword>
<comment type="similarity">
    <text evidence="2">Belongs to the diacylglycerol/lipid kinase family.</text>
</comment>
<keyword evidence="7" id="KW-0067">ATP-binding</keyword>
<evidence type="ECO:0000256" key="9">
    <source>
        <dbReference type="ARBA" id="ARBA00023209"/>
    </source>
</evidence>
<evidence type="ECO:0000256" key="4">
    <source>
        <dbReference type="ARBA" id="ARBA00022679"/>
    </source>
</evidence>
<evidence type="ECO:0000256" key="2">
    <source>
        <dbReference type="ARBA" id="ARBA00005983"/>
    </source>
</evidence>
<evidence type="ECO:0000256" key="6">
    <source>
        <dbReference type="ARBA" id="ARBA00022777"/>
    </source>
</evidence>
<gene>
    <name evidence="12" type="ORF">L2716_11385</name>
</gene>
<evidence type="ECO:0000256" key="3">
    <source>
        <dbReference type="ARBA" id="ARBA00022516"/>
    </source>
</evidence>
<evidence type="ECO:0000256" key="5">
    <source>
        <dbReference type="ARBA" id="ARBA00022741"/>
    </source>
</evidence>
<protein>
    <submittedName>
        <fullName evidence="12">Diacylglycerol kinase family lipid kinase</fullName>
    </submittedName>
</protein>
<dbReference type="GO" id="GO:0016301">
    <property type="term" value="F:kinase activity"/>
    <property type="evidence" value="ECO:0007669"/>
    <property type="project" value="UniProtKB-KW"/>
</dbReference>
<dbReference type="PANTHER" id="PTHR12358:SF54">
    <property type="entry name" value="SPHINGOSINE KINASE RELATED PROTEIN"/>
    <property type="match status" value="1"/>
</dbReference>
<dbReference type="InterPro" id="IPR050187">
    <property type="entry name" value="Lipid_Phosphate_FormReg"/>
</dbReference>
<dbReference type="NCBIfam" id="TIGR00147">
    <property type="entry name" value="YegS/Rv2252/BmrU family lipid kinase"/>
    <property type="match status" value="1"/>
</dbReference>
<dbReference type="RefSeq" id="WP_236334682.1">
    <property type="nucleotide sequence ID" value="NZ_JAKIJS010000001.1"/>
</dbReference>
<dbReference type="PANTHER" id="PTHR12358">
    <property type="entry name" value="SPHINGOSINE KINASE"/>
    <property type="match status" value="1"/>
</dbReference>
<proteinExistence type="inferred from homology"/>
<dbReference type="Pfam" id="PF00781">
    <property type="entry name" value="DAGK_cat"/>
    <property type="match status" value="1"/>
</dbReference>
<keyword evidence="9" id="KW-0594">Phospholipid biosynthesis</keyword>
<organism evidence="12 13">
    <name type="scientific">Pseudalkalibacillus berkeleyi</name>
    <dbReference type="NCBI Taxonomy" id="1069813"/>
    <lineage>
        <taxon>Bacteria</taxon>
        <taxon>Bacillati</taxon>
        <taxon>Bacillota</taxon>
        <taxon>Bacilli</taxon>
        <taxon>Bacillales</taxon>
        <taxon>Fictibacillaceae</taxon>
        <taxon>Pseudalkalibacillus</taxon>
    </lineage>
</organism>
<dbReference type="Proteomes" id="UP001649381">
    <property type="component" value="Unassembled WGS sequence"/>
</dbReference>
<reference evidence="12 13" key="1">
    <citation type="submission" date="2022-01" db="EMBL/GenBank/DDBJ databases">
        <title>Alkalihalobacillus sp. EGI L200015, a novel bacterium isolated from a salt lake sediment.</title>
        <authorList>
            <person name="Gao L."/>
            <person name="Fang B.-Z."/>
            <person name="Li W.-J."/>
        </authorList>
    </citation>
    <scope>NUCLEOTIDE SEQUENCE [LARGE SCALE GENOMIC DNA]</scope>
    <source>
        <strain evidence="12 13">KCTC 12718</strain>
    </source>
</reference>
<evidence type="ECO:0000256" key="8">
    <source>
        <dbReference type="ARBA" id="ARBA00023098"/>
    </source>
</evidence>